<dbReference type="EMBL" id="AAOA02000004">
    <property type="protein sequence ID" value="EAQ97338.2"/>
    <property type="molecule type" value="Genomic_DNA"/>
</dbReference>
<evidence type="ECO:0000313" key="7">
    <source>
        <dbReference type="Proteomes" id="UP000019205"/>
    </source>
</evidence>
<organism evidence="6 7">
    <name type="scientific">Congregibacter litoralis KT71</name>
    <dbReference type="NCBI Taxonomy" id="314285"/>
    <lineage>
        <taxon>Bacteria</taxon>
        <taxon>Pseudomonadati</taxon>
        <taxon>Pseudomonadota</taxon>
        <taxon>Gammaproteobacteria</taxon>
        <taxon>Cellvibrionales</taxon>
        <taxon>Halieaceae</taxon>
        <taxon>Congregibacter</taxon>
    </lineage>
</organism>
<reference evidence="6 7" key="2">
    <citation type="journal article" date="2009" name="PLoS ONE">
        <title>The photosynthetic apparatus and its regulation in the aerobic gammaproteobacterium Congregibacter litoralis gen. nov., sp. nov.</title>
        <authorList>
            <person name="Spring S."/>
            <person name="Lunsdorf H."/>
            <person name="Fuchs B.M."/>
            <person name="Tindall B.J."/>
        </authorList>
    </citation>
    <scope>NUCLEOTIDE SEQUENCE [LARGE SCALE GENOMIC DNA]</scope>
    <source>
        <strain evidence="6">KT71</strain>
    </source>
</reference>
<dbReference type="Pfam" id="PF03641">
    <property type="entry name" value="Lysine_decarbox"/>
    <property type="match status" value="1"/>
</dbReference>
<dbReference type="Gene3D" id="3.40.50.450">
    <property type="match status" value="1"/>
</dbReference>
<dbReference type="InterPro" id="IPR049788">
    <property type="entry name" value="PpnN"/>
</dbReference>
<protein>
    <recommendedName>
        <fullName evidence="3">AMP nucleosidase</fullName>
        <ecNumber evidence="2">3.2.2.4</ecNumber>
    </recommendedName>
    <alternativeName>
        <fullName evidence="3">AMP nucleosidase</fullName>
    </alternativeName>
</protein>
<evidence type="ECO:0000256" key="1">
    <source>
        <dbReference type="ARBA" id="ARBA00000274"/>
    </source>
</evidence>
<dbReference type="NCBIfam" id="NF038390">
    <property type="entry name" value="Nsidase_PpnN"/>
    <property type="match status" value="1"/>
</dbReference>
<evidence type="ECO:0000313" key="6">
    <source>
        <dbReference type="EMBL" id="EAQ97338.2"/>
    </source>
</evidence>
<dbReference type="Proteomes" id="UP000019205">
    <property type="component" value="Chromosome"/>
</dbReference>
<dbReference type="InterPro" id="IPR027820">
    <property type="entry name" value="PpnN_N"/>
</dbReference>
<accession>A4AA21</accession>
<keyword evidence="7" id="KW-1185">Reference proteome</keyword>
<dbReference type="InterPro" id="IPR037153">
    <property type="entry name" value="PpnN-like_sf"/>
</dbReference>
<dbReference type="InterPro" id="IPR052341">
    <property type="entry name" value="LOG_family_nucleotidases"/>
</dbReference>
<dbReference type="GO" id="GO:0005829">
    <property type="term" value="C:cytosol"/>
    <property type="evidence" value="ECO:0007669"/>
    <property type="project" value="TreeGrafter"/>
</dbReference>
<evidence type="ECO:0000259" key="5">
    <source>
        <dbReference type="Pfam" id="PF14793"/>
    </source>
</evidence>
<dbReference type="STRING" id="314285.KT71_08159"/>
<dbReference type="EC" id="3.2.2.4" evidence="2"/>
<dbReference type="Gene3D" id="3.30.1850.10">
    <property type="entry name" value="MoCo carrier protein-like"/>
    <property type="match status" value="1"/>
</dbReference>
<dbReference type="eggNOG" id="COG1611">
    <property type="taxonomic scope" value="Bacteria"/>
</dbReference>
<dbReference type="AlphaFoldDB" id="A4AA21"/>
<evidence type="ECO:0000256" key="3">
    <source>
        <dbReference type="ARBA" id="ARBA00031983"/>
    </source>
</evidence>
<dbReference type="InterPro" id="IPR021826">
    <property type="entry name" value="PpnN_C"/>
</dbReference>
<comment type="caution">
    <text evidence="6">The sequence shown here is derived from an EMBL/GenBank/DDBJ whole genome shotgun (WGS) entry which is preliminary data.</text>
</comment>
<feature type="domain" description="Pyrimidine/purine nucleotide 5'-monophosphate nucleosidase C-terminal" evidence="4">
    <location>
        <begin position="371"/>
        <end position="489"/>
    </location>
</feature>
<dbReference type="Pfam" id="PF11892">
    <property type="entry name" value="PpnN_C"/>
    <property type="match status" value="1"/>
</dbReference>
<evidence type="ECO:0000256" key="2">
    <source>
        <dbReference type="ARBA" id="ARBA00011985"/>
    </source>
</evidence>
<sequence>MRLPAPIRDPVISPRYTGVMNIPDQLAGETTGGNEVTLPRVARASVRPVQTLDLLTQREMASLANADASLHELFRRCALAILNTDGYVDDARKVYEAYADFDLQVIPEPRGLKLELFNAPGEAFVDGKMIEGIRHHLFSALRDIVYTEHKLAEQQTFDLSNPEGVTDAVFRILRNANVVRSNVQPRLVVCWGGHSISRVEYDYSKTVGYSLGLRGFDICTGCGPGAMKGPMKGAAIAHAKQLSSNTRYVGLSEPGIIAAESPNAIVNELVILPDIEKRLEAFVRVAHGILVFPGGVGTAEEIMFLLGIKMHPANAHIELPLIFTGPRESADYFAQIDRFLRDCLGEEVSEHYKIINADPAAVARTMKSSIKALRRQRIEQNESFSYSWTLHIPEELQQTFLPTHDNMAALALHRDQPAHQLVAELRRAFSGIVVGNVKDFGVRAVEAHGPYQLHGEGEVIDGLAALLEGFVRDGRMKIDPASYRPCFEVAGRP</sequence>
<dbReference type="SUPFAM" id="SSF102405">
    <property type="entry name" value="MCP/YpsA-like"/>
    <property type="match status" value="1"/>
</dbReference>
<gene>
    <name evidence="6" type="ORF">KT71_08159</name>
</gene>
<dbReference type="Pfam" id="PF14793">
    <property type="entry name" value="DUF4478"/>
    <property type="match status" value="1"/>
</dbReference>
<name>A4AA21_9GAMM</name>
<reference evidence="6 7" key="1">
    <citation type="journal article" date="2007" name="Proc. Natl. Acad. Sci. U.S.A.">
        <title>Characterization of a marine gammaproteobacterium capable of aerobic anoxygenic photosynthesis.</title>
        <authorList>
            <person name="Fuchs B.M."/>
            <person name="Spring S."/>
            <person name="Teeling H."/>
            <person name="Quast C."/>
            <person name="Wulf J."/>
            <person name="Schattenhofer M."/>
            <person name="Yan S."/>
            <person name="Ferriera S."/>
            <person name="Johnson J."/>
            <person name="Glockner F.O."/>
            <person name="Amann R."/>
        </authorList>
    </citation>
    <scope>NUCLEOTIDE SEQUENCE [LARGE SCALE GENOMIC DNA]</scope>
    <source>
        <strain evidence="6">KT71</strain>
    </source>
</reference>
<dbReference type="InterPro" id="IPR031100">
    <property type="entry name" value="LOG_fam"/>
</dbReference>
<feature type="domain" description="Pyrimidine/purine nucleotide 5'-monophosphate nucleosidase N-terminal" evidence="5">
    <location>
        <begin position="45"/>
        <end position="150"/>
    </location>
</feature>
<evidence type="ECO:0000259" key="4">
    <source>
        <dbReference type="Pfam" id="PF11892"/>
    </source>
</evidence>
<dbReference type="PANTHER" id="PTHR43393">
    <property type="entry name" value="CYTOKININ RIBOSIDE 5'-MONOPHOSPHATE PHOSPHORIBOHYDROLASE"/>
    <property type="match status" value="1"/>
</dbReference>
<dbReference type="HOGENOM" id="CLU_047550_0_0_6"/>
<comment type="catalytic activity">
    <reaction evidence="1">
        <text>AMP + H2O = D-ribose 5-phosphate + adenine</text>
        <dbReference type="Rhea" id="RHEA:20129"/>
        <dbReference type="ChEBI" id="CHEBI:15377"/>
        <dbReference type="ChEBI" id="CHEBI:16708"/>
        <dbReference type="ChEBI" id="CHEBI:78346"/>
        <dbReference type="ChEBI" id="CHEBI:456215"/>
        <dbReference type="EC" id="3.2.2.4"/>
    </reaction>
</comment>
<dbReference type="GO" id="GO:0008714">
    <property type="term" value="F:AMP nucleosidase activity"/>
    <property type="evidence" value="ECO:0007669"/>
    <property type="project" value="UniProtKB-EC"/>
</dbReference>
<dbReference type="PANTHER" id="PTHR43393:SF1">
    <property type="entry name" value="PYRIMIDINE_PURINE NUCLEOTIDE 5'-MONOPHOSPHATE NUCLEOSIDASE"/>
    <property type="match status" value="1"/>
</dbReference>
<proteinExistence type="predicted"/>